<keyword evidence="2" id="KW-1185">Reference proteome</keyword>
<evidence type="ECO:0000313" key="2">
    <source>
        <dbReference type="Proteomes" id="UP001523216"/>
    </source>
</evidence>
<sequence length="60" mass="7191">MTETEEQEWRERLADMARQAIAKKTAKRAERAVRKRQRDWGLRQRHAAKLAWINENRGTS</sequence>
<evidence type="ECO:0008006" key="3">
    <source>
        <dbReference type="Google" id="ProtNLM"/>
    </source>
</evidence>
<name>A0ABT0Y4N5_9ACTN</name>
<protein>
    <recommendedName>
        <fullName evidence="3">PH domain-containing protein</fullName>
    </recommendedName>
</protein>
<reference evidence="1 2" key="1">
    <citation type="submission" date="2022-06" db="EMBL/GenBank/DDBJ databases">
        <title>Actinoplanes abujensis sp. nov., isolated from Nigerian arid soil.</title>
        <authorList>
            <person name="Ding P."/>
        </authorList>
    </citation>
    <scope>NUCLEOTIDE SEQUENCE [LARGE SCALE GENOMIC DNA]</scope>
    <source>
        <strain evidence="2">TRM88002</strain>
    </source>
</reference>
<accession>A0ABT0Y4N5</accession>
<proteinExistence type="predicted"/>
<organism evidence="1 2">
    <name type="scientific">Paractinoplanes hotanensis</name>
    <dbReference type="NCBI Taxonomy" id="2906497"/>
    <lineage>
        <taxon>Bacteria</taxon>
        <taxon>Bacillati</taxon>
        <taxon>Actinomycetota</taxon>
        <taxon>Actinomycetes</taxon>
        <taxon>Micromonosporales</taxon>
        <taxon>Micromonosporaceae</taxon>
        <taxon>Paractinoplanes</taxon>
    </lineage>
</organism>
<gene>
    <name evidence="1" type="ORF">LXN57_22810</name>
</gene>
<dbReference type="RefSeq" id="WP_251800207.1">
    <property type="nucleotide sequence ID" value="NZ_JAMQOL010000031.1"/>
</dbReference>
<comment type="caution">
    <text evidence="1">The sequence shown here is derived from an EMBL/GenBank/DDBJ whole genome shotgun (WGS) entry which is preliminary data.</text>
</comment>
<dbReference type="EMBL" id="JAMQOL010000031">
    <property type="protein sequence ID" value="MCM4080417.1"/>
    <property type="molecule type" value="Genomic_DNA"/>
</dbReference>
<dbReference type="Proteomes" id="UP001523216">
    <property type="component" value="Unassembled WGS sequence"/>
</dbReference>
<evidence type="ECO:0000313" key="1">
    <source>
        <dbReference type="EMBL" id="MCM4080417.1"/>
    </source>
</evidence>